<feature type="compositionally biased region" description="Basic and acidic residues" evidence="2">
    <location>
        <begin position="411"/>
        <end position="426"/>
    </location>
</feature>
<feature type="compositionally biased region" description="Basic and acidic residues" evidence="2">
    <location>
        <begin position="601"/>
        <end position="615"/>
    </location>
</feature>
<feature type="compositionally biased region" description="Acidic residues" evidence="2">
    <location>
        <begin position="280"/>
        <end position="292"/>
    </location>
</feature>
<feature type="compositionally biased region" description="Low complexity" evidence="2">
    <location>
        <begin position="582"/>
        <end position="591"/>
    </location>
</feature>
<evidence type="ECO:0000256" key="1">
    <source>
        <dbReference type="SAM" id="Coils"/>
    </source>
</evidence>
<reference evidence="3 4" key="1">
    <citation type="journal article" date="2006" name="Nature">
        <title>Insights from the genome of the biotrophic fungal plant pathogen Ustilago maydis.</title>
        <authorList>
            <person name="Kamper J."/>
            <person name="Kahmann R."/>
            <person name="Bolker M."/>
            <person name="Ma L.J."/>
            <person name="Brefort T."/>
            <person name="Saville B.J."/>
            <person name="Banuett F."/>
            <person name="Kronstad J.W."/>
            <person name="Gold S.E."/>
            <person name="Muller O."/>
            <person name="Perlin M.H."/>
            <person name="Wosten H.A."/>
            <person name="de Vries R."/>
            <person name="Ruiz-Herrera J."/>
            <person name="Reynaga-Pena C.G."/>
            <person name="Snetselaar K."/>
            <person name="McCann M."/>
            <person name="Perez-Martin J."/>
            <person name="Feldbrugge M."/>
            <person name="Basse C.W."/>
            <person name="Steinberg G."/>
            <person name="Ibeas J.I."/>
            <person name="Holloman W."/>
            <person name="Guzman P."/>
            <person name="Farman M."/>
            <person name="Stajich J.E."/>
            <person name="Sentandreu R."/>
            <person name="Gonzalez-Prieto J.M."/>
            <person name="Kennell J.C."/>
            <person name="Molina L."/>
            <person name="Schirawski J."/>
            <person name="Mendoza-Mendoza A."/>
            <person name="Greilinger D."/>
            <person name="Munch K."/>
            <person name="Rossel N."/>
            <person name="Scherer M."/>
            <person name="Vranes M."/>
            <person name="Ladendorf O."/>
            <person name="Vincon V."/>
            <person name="Fuchs U."/>
            <person name="Sandrock B."/>
            <person name="Meng S."/>
            <person name="Ho E.C."/>
            <person name="Cahill M.J."/>
            <person name="Boyce K.J."/>
            <person name="Klose J."/>
            <person name="Klosterman S.J."/>
            <person name="Deelstra H.J."/>
            <person name="Ortiz-Castellanos L."/>
            <person name="Li W."/>
            <person name="Sanchez-Alonso P."/>
            <person name="Schreier P.H."/>
            <person name="Hauser-Hahn I."/>
            <person name="Vaupel M."/>
            <person name="Koopmann E."/>
            <person name="Friedrich G."/>
            <person name="Voss H."/>
            <person name="Schluter T."/>
            <person name="Margolis J."/>
            <person name="Platt D."/>
            <person name="Swimmer C."/>
            <person name="Gnirke A."/>
            <person name="Chen F."/>
            <person name="Vysotskaia V."/>
            <person name="Mannhaupt G."/>
            <person name="Guldener U."/>
            <person name="Munsterkotter M."/>
            <person name="Haase D."/>
            <person name="Oesterheld M."/>
            <person name="Mewes H.W."/>
            <person name="Mauceli E.W."/>
            <person name="DeCaprio D."/>
            <person name="Wade C.M."/>
            <person name="Butler J."/>
            <person name="Young S."/>
            <person name="Jaffe D.B."/>
            <person name="Calvo S."/>
            <person name="Nusbaum C."/>
            <person name="Galagan J."/>
            <person name="Birren B.W."/>
        </authorList>
    </citation>
    <scope>NUCLEOTIDE SEQUENCE [LARGE SCALE GENOMIC DNA]</scope>
    <source>
        <strain evidence="4">DSM 14603 / FGSC 9021 / UM521</strain>
    </source>
</reference>
<feature type="compositionally biased region" description="Basic and acidic residues" evidence="2">
    <location>
        <begin position="144"/>
        <end position="158"/>
    </location>
</feature>
<feature type="compositionally biased region" description="Basic and acidic residues" evidence="2">
    <location>
        <begin position="644"/>
        <end position="660"/>
    </location>
</feature>
<feature type="compositionally biased region" description="Polar residues" evidence="2">
    <location>
        <begin position="673"/>
        <end position="685"/>
    </location>
</feature>
<dbReference type="GeneID" id="23561591"/>
<evidence type="ECO:0000256" key="2">
    <source>
        <dbReference type="SAM" id="MobiDB-lite"/>
    </source>
</evidence>
<dbReference type="OMA" id="ATHWSEP"/>
<feature type="compositionally biased region" description="Basic and acidic residues" evidence="2">
    <location>
        <begin position="552"/>
        <end position="581"/>
    </location>
</feature>
<feature type="compositionally biased region" description="Low complexity" evidence="2">
    <location>
        <begin position="89"/>
        <end position="101"/>
    </location>
</feature>
<dbReference type="EMBL" id="CM003140">
    <property type="protein sequence ID" value="KIS71793.1"/>
    <property type="molecule type" value="Genomic_DNA"/>
</dbReference>
<feature type="compositionally biased region" description="Basic and acidic residues" evidence="2">
    <location>
        <begin position="901"/>
        <end position="912"/>
    </location>
</feature>
<gene>
    <name evidence="3" type="ORF">UMAG_00225</name>
</gene>
<keyword evidence="4" id="KW-1185">Reference proteome</keyword>
<dbReference type="Proteomes" id="UP000000561">
    <property type="component" value="Chromosome 1"/>
</dbReference>
<name>A0A0D1CZU1_MYCMD</name>
<accession>A0A0D1CZU1</accession>
<evidence type="ECO:0000313" key="4">
    <source>
        <dbReference type="Proteomes" id="UP000000561"/>
    </source>
</evidence>
<dbReference type="VEuPathDB" id="FungiDB:UMAG_00225"/>
<feature type="compositionally biased region" description="Polar residues" evidence="2">
    <location>
        <begin position="365"/>
        <end position="393"/>
    </location>
</feature>
<feature type="compositionally biased region" description="Low complexity" evidence="2">
    <location>
        <begin position="165"/>
        <end position="176"/>
    </location>
</feature>
<feature type="region of interest" description="Disordered" evidence="2">
    <location>
        <begin position="886"/>
        <end position="949"/>
    </location>
</feature>
<feature type="region of interest" description="Disordered" evidence="2">
    <location>
        <begin position="133"/>
        <end position="765"/>
    </location>
</feature>
<dbReference type="KEGG" id="uma:UMAG_00225"/>
<dbReference type="OrthoDB" id="2555595at2759"/>
<dbReference type="AlphaFoldDB" id="A0A0D1CZU1"/>
<organism evidence="3 4">
    <name type="scientific">Mycosarcoma maydis</name>
    <name type="common">Corn smut fungus</name>
    <name type="synonym">Ustilago maydis</name>
    <dbReference type="NCBI Taxonomy" id="5270"/>
    <lineage>
        <taxon>Eukaryota</taxon>
        <taxon>Fungi</taxon>
        <taxon>Dikarya</taxon>
        <taxon>Basidiomycota</taxon>
        <taxon>Ustilaginomycotina</taxon>
        <taxon>Ustilaginomycetes</taxon>
        <taxon>Ustilaginales</taxon>
        <taxon>Ustilaginaceae</taxon>
        <taxon>Mycosarcoma</taxon>
    </lineage>
</organism>
<feature type="compositionally biased region" description="Polar residues" evidence="2">
    <location>
        <begin position="264"/>
        <end position="276"/>
    </location>
</feature>
<proteinExistence type="predicted"/>
<feature type="compositionally biased region" description="Low complexity" evidence="2">
    <location>
        <begin position="394"/>
        <end position="408"/>
    </location>
</feature>
<feature type="coiled-coil region" evidence="1">
    <location>
        <begin position="811"/>
        <end position="838"/>
    </location>
</feature>
<sequence>MSLRSDSVYRVDLHSQQGSEPNRHSGSPPKVLQIRLTEQALQQLTNAYSNADVGNASIRIDVDPTDPLLIIGDSEFPLHAPLPASGSRSSNTTNTETGVTSTAPHELYKLSEDESTLHRVDTITTKFSVKPTRDVSAVAQRLKQQKEEEEHRKEERRRALMQGASPHTSASSSSRSGVNKALAGVRASSGSPSVIASPLSRPSSLNRLSGRREPNLLHSPALSRDVSRERSEAASPAPAHLKPTGASYDATTKARRADRAITDSPQRTSLNRTNYKSVELEEDGQLPSDDDQPEKKSQQSSPAIAGSEAASRKPSKLTTRQRLAKATKAGSRLLAASERRATPERWTAPSATQASPPSKLATPAKVSTSESSGSNPLAASLQRSPSKTNPEETSPSASSRRAAPASSSYRANEEAGSRSTCQERNRRPSAASTAATNLAREKPLTAAEKSSGALLSRRADEPTRSGSSSTPKTRSAKDSMGSNKTSEPTAAAGDRRSQTSESKTKADSNERKVSTKQAAQAAVQVVTMKKAKPSSACEARSSKAAASSRPSKRSEPESCEQERSAKAAASKREQPPADKRVSTSTTSSSSTKANGSQTQIDRADPLPRKRRRTDDFSSSDSFARHREIQPSTSSSTSNPCAQENARRREASPDESLRRVEPTSPRASIPVSASMLSFTSASNQLPTVAEDRETERRKTEYHDRRRNWSCDESRYEAQGSQERDGRSRRDDAQEHERSTCRGRDEGGRESSDVQGQPCGLPLASPSANIRTASTERPIKGVGPGATHWSEPWLDVRSKADWHRLAQRFTKTQDEYIVSRQRLEIESRRLERELELATEEEELRLDTDAGAQVPAEQGLLFSAHRCVTTGEQEVEIETAINTSINARRRRTRVVDADESPEEGEMRSSDDEAGKTGEAGEAGGDAVARRSAEASDAMVLASSRRSESPEGLAWRFSSQAKSSSMAVDGSDAVDRPLSYTDLTERVKQLGELHGSLSRMHRVLVEFKGKENIAATAQ</sequence>
<dbReference type="RefSeq" id="XP_011386158.1">
    <property type="nucleotide sequence ID" value="XM_011387856.1"/>
</dbReference>
<dbReference type="InParanoid" id="A0A0D1CZU1"/>
<evidence type="ECO:0000313" key="3">
    <source>
        <dbReference type="EMBL" id="KIS71793.1"/>
    </source>
</evidence>
<feature type="compositionally biased region" description="Low complexity" evidence="2">
    <location>
        <begin position="197"/>
        <end position="208"/>
    </location>
</feature>
<dbReference type="eggNOG" id="ENOG502RCM8">
    <property type="taxonomic scope" value="Eukaryota"/>
</dbReference>
<feature type="compositionally biased region" description="Polar residues" evidence="2">
    <location>
        <begin position="464"/>
        <end position="473"/>
    </location>
</feature>
<feature type="compositionally biased region" description="Polar residues" evidence="2">
    <location>
        <begin position="629"/>
        <end position="641"/>
    </location>
</feature>
<feature type="compositionally biased region" description="Low complexity" evidence="2">
    <location>
        <begin position="515"/>
        <end position="549"/>
    </location>
</feature>
<feature type="compositionally biased region" description="Basic and acidic residues" evidence="2">
    <location>
        <begin position="493"/>
        <end position="513"/>
    </location>
</feature>
<keyword evidence="1" id="KW-0175">Coiled coil</keyword>
<protein>
    <submittedName>
        <fullName evidence="3">Uncharacterized protein</fullName>
    </submittedName>
</protein>
<feature type="region of interest" description="Disordered" evidence="2">
    <location>
        <begin position="81"/>
        <end position="101"/>
    </location>
</feature>
<feature type="compositionally biased region" description="Basic and acidic residues" evidence="2">
    <location>
        <begin position="688"/>
        <end position="750"/>
    </location>
</feature>